<organism evidence="2 3">
    <name type="scientific">Spirosoma profusum</name>
    <dbReference type="NCBI Taxonomy" id="2771354"/>
    <lineage>
        <taxon>Bacteria</taxon>
        <taxon>Pseudomonadati</taxon>
        <taxon>Bacteroidota</taxon>
        <taxon>Cytophagia</taxon>
        <taxon>Cytophagales</taxon>
        <taxon>Cytophagaceae</taxon>
        <taxon>Spirosoma</taxon>
    </lineage>
</organism>
<reference evidence="2" key="1">
    <citation type="submission" date="2020-09" db="EMBL/GenBank/DDBJ databases">
        <authorList>
            <person name="Kim M.K."/>
        </authorList>
    </citation>
    <scope>NUCLEOTIDE SEQUENCE</scope>
    <source>
        <strain evidence="2">BT702</strain>
    </source>
</reference>
<accession>A0A926XUH7</accession>
<feature type="transmembrane region" description="Helical" evidence="1">
    <location>
        <begin position="76"/>
        <end position="100"/>
    </location>
</feature>
<feature type="transmembrane region" description="Helical" evidence="1">
    <location>
        <begin position="44"/>
        <end position="69"/>
    </location>
</feature>
<evidence type="ECO:0000256" key="1">
    <source>
        <dbReference type="SAM" id="Phobius"/>
    </source>
</evidence>
<feature type="transmembrane region" description="Helical" evidence="1">
    <location>
        <begin position="120"/>
        <end position="142"/>
    </location>
</feature>
<keyword evidence="3" id="KW-1185">Reference proteome</keyword>
<name>A0A926XUH7_9BACT</name>
<feature type="transmembrane region" description="Helical" evidence="1">
    <location>
        <begin position="175"/>
        <end position="196"/>
    </location>
</feature>
<comment type="caution">
    <text evidence="2">The sequence shown here is derived from an EMBL/GenBank/DDBJ whole genome shotgun (WGS) entry which is preliminary data.</text>
</comment>
<dbReference type="Proteomes" id="UP000598820">
    <property type="component" value="Unassembled WGS sequence"/>
</dbReference>
<protein>
    <recommendedName>
        <fullName evidence="4">DUF4386 family protein</fullName>
    </recommendedName>
</protein>
<keyword evidence="1" id="KW-0472">Membrane</keyword>
<gene>
    <name evidence="2" type="ORF">IC229_06470</name>
</gene>
<sequence length="211" mass="23202">MQTDQTMNYSNATSSERRLWGVSMIVAPLLFFVSTFYWERGEYTVVGGTLLVVATAFWIPALLGLFSLLKDKLPNYASWGLLIAICGCISGSNFGMRGIYANVFGISKETLLREAAIHSVSFNITLFMSGPLFPLSLLVLGINFLRKKVVPGWVGYLICLGAIAFPASRISRIELIAHIADALLLIPIAYIGWQLLAKRYVADQSTLAVKT</sequence>
<evidence type="ECO:0000313" key="2">
    <source>
        <dbReference type="EMBL" id="MBD2700269.1"/>
    </source>
</evidence>
<keyword evidence="1" id="KW-0812">Transmembrane</keyword>
<dbReference type="EMBL" id="JACWZY010000004">
    <property type="protein sequence ID" value="MBD2700269.1"/>
    <property type="molecule type" value="Genomic_DNA"/>
</dbReference>
<evidence type="ECO:0008006" key="4">
    <source>
        <dbReference type="Google" id="ProtNLM"/>
    </source>
</evidence>
<evidence type="ECO:0000313" key="3">
    <source>
        <dbReference type="Proteomes" id="UP000598820"/>
    </source>
</evidence>
<dbReference type="AlphaFoldDB" id="A0A926XUH7"/>
<feature type="transmembrane region" description="Helical" evidence="1">
    <location>
        <begin position="149"/>
        <end position="169"/>
    </location>
</feature>
<keyword evidence="1" id="KW-1133">Transmembrane helix</keyword>
<proteinExistence type="predicted"/>
<feature type="transmembrane region" description="Helical" evidence="1">
    <location>
        <begin position="20"/>
        <end position="38"/>
    </location>
</feature>